<evidence type="ECO:0000256" key="6">
    <source>
        <dbReference type="ARBA" id="ARBA00039970"/>
    </source>
</evidence>
<keyword evidence="5" id="KW-0067">ATP-binding</keyword>
<evidence type="ECO:0000256" key="5">
    <source>
        <dbReference type="ARBA" id="ARBA00022840"/>
    </source>
</evidence>
<gene>
    <name evidence="8" type="ORF">METZ01_LOCUS105856</name>
</gene>
<dbReference type="PANTHER" id="PTHR30473">
    <property type="entry name" value="PROTEIN PHOH"/>
    <property type="match status" value="1"/>
</dbReference>
<organism evidence="8">
    <name type="scientific">marine metagenome</name>
    <dbReference type="NCBI Taxonomy" id="408172"/>
    <lineage>
        <taxon>unclassified sequences</taxon>
        <taxon>metagenomes</taxon>
        <taxon>ecological metagenomes</taxon>
    </lineage>
</organism>
<accession>A0A381WKN1</accession>
<dbReference type="InterPro" id="IPR051451">
    <property type="entry name" value="PhoH2-like"/>
</dbReference>
<dbReference type="InterPro" id="IPR003714">
    <property type="entry name" value="PhoH"/>
</dbReference>
<dbReference type="GO" id="GO:0005524">
    <property type="term" value="F:ATP binding"/>
    <property type="evidence" value="ECO:0007669"/>
    <property type="project" value="UniProtKB-KW"/>
</dbReference>
<evidence type="ECO:0000256" key="1">
    <source>
        <dbReference type="ARBA" id="ARBA00004496"/>
    </source>
</evidence>
<evidence type="ECO:0000259" key="7">
    <source>
        <dbReference type="Pfam" id="PF02562"/>
    </source>
</evidence>
<name>A0A381WKN1_9ZZZZ</name>
<dbReference type="Pfam" id="PF02562">
    <property type="entry name" value="PhoH"/>
    <property type="match status" value="1"/>
</dbReference>
<dbReference type="PANTHER" id="PTHR30473:SF1">
    <property type="entry name" value="PHOH-LIKE PROTEIN"/>
    <property type="match status" value="1"/>
</dbReference>
<evidence type="ECO:0000256" key="3">
    <source>
        <dbReference type="ARBA" id="ARBA00022490"/>
    </source>
</evidence>
<proteinExistence type="inferred from homology"/>
<sequence length="339" mass="38258">MNNIVRKKNNSNSNSNLKFVYSDNDSVSVIFQNNDLLMGVIGEFNENLKELEKITKTSLYFRGNSILIKSSPDKNEIIKNAIQFLAEQFINNGTIEKKDIFSSINKFMIEEKAKSSNQNIEYIIKTPKKSVIPRSERQKKYVKALRESDITISAGPAGTGKTFLAVAVALTMLLEKKIERIILSRPAVEAGERLGFLPGDMREKVDPYLRPLYDSLYDLLDFEKIQKKIEIGDIEIAPLAFMRGRTLKNSFAILDEAQNATDVQIKMFLTRIGENSKIVINGDPSQIDLPNKNLSGLNRAKKLLGNLKEISVVDFDHSDVVRHPLVSKIVKAYSDQNND</sequence>
<dbReference type="FunFam" id="3.40.50.300:FF:000013">
    <property type="entry name" value="PhoH family ATPase"/>
    <property type="match status" value="1"/>
</dbReference>
<evidence type="ECO:0000313" key="8">
    <source>
        <dbReference type="EMBL" id="SVA53002.1"/>
    </source>
</evidence>
<reference evidence="8" key="1">
    <citation type="submission" date="2018-05" db="EMBL/GenBank/DDBJ databases">
        <authorList>
            <person name="Lanie J.A."/>
            <person name="Ng W.-L."/>
            <person name="Kazmierczak K.M."/>
            <person name="Andrzejewski T.M."/>
            <person name="Davidsen T.M."/>
            <person name="Wayne K.J."/>
            <person name="Tettelin H."/>
            <person name="Glass J.I."/>
            <person name="Rusch D."/>
            <person name="Podicherti R."/>
            <person name="Tsui H.-C.T."/>
            <person name="Winkler M.E."/>
        </authorList>
    </citation>
    <scope>NUCLEOTIDE SEQUENCE</scope>
</reference>
<evidence type="ECO:0000256" key="2">
    <source>
        <dbReference type="ARBA" id="ARBA00010393"/>
    </source>
</evidence>
<keyword evidence="3" id="KW-0963">Cytoplasm</keyword>
<feature type="domain" description="PhoH-like protein" evidence="7">
    <location>
        <begin position="131"/>
        <end position="333"/>
    </location>
</feature>
<dbReference type="Gene3D" id="3.40.50.300">
    <property type="entry name" value="P-loop containing nucleotide triphosphate hydrolases"/>
    <property type="match status" value="1"/>
</dbReference>
<dbReference type="SUPFAM" id="SSF52540">
    <property type="entry name" value="P-loop containing nucleoside triphosphate hydrolases"/>
    <property type="match status" value="1"/>
</dbReference>
<dbReference type="InterPro" id="IPR027417">
    <property type="entry name" value="P-loop_NTPase"/>
</dbReference>
<comment type="similarity">
    <text evidence="2">Belongs to the PhoH family.</text>
</comment>
<dbReference type="EMBL" id="UINC01012092">
    <property type="protein sequence ID" value="SVA53002.1"/>
    <property type="molecule type" value="Genomic_DNA"/>
</dbReference>
<evidence type="ECO:0000256" key="4">
    <source>
        <dbReference type="ARBA" id="ARBA00022741"/>
    </source>
</evidence>
<comment type="subcellular location">
    <subcellularLocation>
        <location evidence="1">Cytoplasm</location>
    </subcellularLocation>
</comment>
<dbReference type="AlphaFoldDB" id="A0A381WKN1"/>
<keyword evidence="4" id="KW-0547">Nucleotide-binding</keyword>
<dbReference type="GO" id="GO:0005829">
    <property type="term" value="C:cytosol"/>
    <property type="evidence" value="ECO:0007669"/>
    <property type="project" value="TreeGrafter"/>
</dbReference>
<protein>
    <recommendedName>
        <fullName evidence="6">PhoH-like protein</fullName>
    </recommendedName>
</protein>